<dbReference type="PATRIC" id="fig|1515334.3.peg.320"/>
<dbReference type="EMBL" id="JSUQ01000001">
    <property type="protein sequence ID" value="KHQ55282.1"/>
    <property type="molecule type" value="Genomic_DNA"/>
</dbReference>
<dbReference type="Gene3D" id="1.10.10.10">
    <property type="entry name" value="Winged helix-like DNA-binding domain superfamily/Winged helix DNA-binding domain"/>
    <property type="match status" value="1"/>
</dbReference>
<evidence type="ECO:0000256" key="3">
    <source>
        <dbReference type="ARBA" id="ARBA00023125"/>
    </source>
</evidence>
<comment type="similarity">
    <text evidence="1">Belongs to the LysR transcriptional regulatory family.</text>
</comment>
<dbReference type="Pfam" id="PF00126">
    <property type="entry name" value="HTH_1"/>
    <property type="match status" value="1"/>
</dbReference>
<dbReference type="GO" id="GO:0043565">
    <property type="term" value="F:sequence-specific DNA binding"/>
    <property type="evidence" value="ECO:0007669"/>
    <property type="project" value="TreeGrafter"/>
</dbReference>
<evidence type="ECO:0000256" key="1">
    <source>
        <dbReference type="ARBA" id="ARBA00009437"/>
    </source>
</evidence>
<keyword evidence="2" id="KW-0805">Transcription regulation</keyword>
<dbReference type="PANTHER" id="PTHR30537:SF26">
    <property type="entry name" value="GLYCINE CLEAVAGE SYSTEM TRANSCRIPTIONAL ACTIVATOR"/>
    <property type="match status" value="1"/>
</dbReference>
<dbReference type="RefSeq" id="WP_043136452.1">
    <property type="nucleotide sequence ID" value="NZ_JSUQ01000001.1"/>
</dbReference>
<dbReference type="Gene3D" id="3.40.190.10">
    <property type="entry name" value="Periplasmic binding protein-like II"/>
    <property type="match status" value="2"/>
</dbReference>
<dbReference type="OrthoDB" id="9813056at2"/>
<keyword evidence="3" id="KW-0238">DNA-binding</keyword>
<dbReference type="AlphaFoldDB" id="A0A0B3S4U1"/>
<dbReference type="GO" id="GO:0006351">
    <property type="term" value="P:DNA-templated transcription"/>
    <property type="evidence" value="ECO:0007669"/>
    <property type="project" value="TreeGrafter"/>
</dbReference>
<feature type="domain" description="HTH lysR-type" evidence="5">
    <location>
        <begin position="7"/>
        <end position="64"/>
    </location>
</feature>
<dbReference type="SUPFAM" id="SSF53850">
    <property type="entry name" value="Periplasmic binding protein-like II"/>
    <property type="match status" value="1"/>
</dbReference>
<accession>A0A0B3S4U1</accession>
<proteinExistence type="inferred from homology"/>
<dbReference type="InterPro" id="IPR036388">
    <property type="entry name" value="WH-like_DNA-bd_sf"/>
</dbReference>
<evidence type="ECO:0000259" key="5">
    <source>
        <dbReference type="PROSITE" id="PS50931"/>
    </source>
</evidence>
<organism evidence="6 7">
    <name type="scientific">Mameliella alba</name>
    <dbReference type="NCBI Taxonomy" id="561184"/>
    <lineage>
        <taxon>Bacteria</taxon>
        <taxon>Pseudomonadati</taxon>
        <taxon>Pseudomonadota</taxon>
        <taxon>Alphaproteobacteria</taxon>
        <taxon>Rhodobacterales</taxon>
        <taxon>Roseobacteraceae</taxon>
        <taxon>Mameliella</taxon>
    </lineage>
</organism>
<dbReference type="SUPFAM" id="SSF46785">
    <property type="entry name" value="Winged helix' DNA-binding domain"/>
    <property type="match status" value="1"/>
</dbReference>
<comment type="caution">
    <text evidence="6">The sequence shown here is derived from an EMBL/GenBank/DDBJ whole genome shotgun (WGS) entry which is preliminary data.</text>
</comment>
<sequence>MNWSSLPPLAALRAFAAYTETRSVNAAGGLLNVSHAAISQQMRALESHLGVALLDRSGRKLALTHEGETLGHSLIEAFGSITQTVEALTGADASRPLQISVTPTFAAAWLMPRLNGFREKHPDINLMIDPSALVQPLEPGGIDMALRYGDGNWPGLESDLLIRSPIVVVAAPDLVGTRDITSPADLRDYHWLQELGTNEATEWFAQHGVDRDAGRGFTALPGNHMLEAARAGQGVAIVAGVFVENDVRAGRLRKLFEDKRKKGYHIVTRPGVPRPPLKAFLTWLRREAGKS</sequence>
<protein>
    <submittedName>
        <fullName evidence="6">LysR family transcriptional regulator</fullName>
    </submittedName>
</protein>
<reference evidence="6 7" key="1">
    <citation type="submission" date="2014-10" db="EMBL/GenBank/DDBJ databases">
        <title>Genome sequence of Ponticoccus sp. strain UMTAT08 isolated from clonal culture of toxic dinoflagellate Alexandrium tamiyavanichii.</title>
        <authorList>
            <person name="Gan H.Y."/>
            <person name="Muhd D.-D."/>
            <person name="Mohd Noor M.E."/>
            <person name="Yeong Y.S."/>
            <person name="Usup G."/>
        </authorList>
    </citation>
    <scope>NUCLEOTIDE SEQUENCE [LARGE SCALE GENOMIC DNA]</scope>
    <source>
        <strain evidence="6 7">UMTAT08</strain>
    </source>
</reference>
<dbReference type="GO" id="GO:0003700">
    <property type="term" value="F:DNA-binding transcription factor activity"/>
    <property type="evidence" value="ECO:0007669"/>
    <property type="project" value="InterPro"/>
</dbReference>
<evidence type="ECO:0000256" key="4">
    <source>
        <dbReference type="ARBA" id="ARBA00023163"/>
    </source>
</evidence>
<dbReference type="InterPro" id="IPR036390">
    <property type="entry name" value="WH_DNA-bd_sf"/>
</dbReference>
<dbReference type="InterPro" id="IPR058163">
    <property type="entry name" value="LysR-type_TF_proteobact-type"/>
</dbReference>
<dbReference type="PANTHER" id="PTHR30537">
    <property type="entry name" value="HTH-TYPE TRANSCRIPTIONAL REGULATOR"/>
    <property type="match status" value="1"/>
</dbReference>
<name>A0A0B3S4U1_9RHOB</name>
<evidence type="ECO:0000256" key="2">
    <source>
        <dbReference type="ARBA" id="ARBA00023015"/>
    </source>
</evidence>
<keyword evidence="7" id="KW-1185">Reference proteome</keyword>
<dbReference type="STRING" id="561184.SAMN05216376_103322"/>
<dbReference type="PROSITE" id="PS50931">
    <property type="entry name" value="HTH_LYSR"/>
    <property type="match status" value="1"/>
</dbReference>
<dbReference type="InterPro" id="IPR005119">
    <property type="entry name" value="LysR_subst-bd"/>
</dbReference>
<dbReference type="InterPro" id="IPR000847">
    <property type="entry name" value="LysR_HTH_N"/>
</dbReference>
<keyword evidence="4" id="KW-0804">Transcription</keyword>
<dbReference type="CDD" id="cd08483">
    <property type="entry name" value="PBP2_HvrB"/>
    <property type="match status" value="1"/>
</dbReference>
<dbReference type="Pfam" id="PF03466">
    <property type="entry name" value="LysR_substrate"/>
    <property type="match status" value="1"/>
</dbReference>
<gene>
    <name evidence="6" type="ORF">OA50_00318</name>
</gene>
<evidence type="ECO:0000313" key="6">
    <source>
        <dbReference type="EMBL" id="KHQ55282.1"/>
    </source>
</evidence>
<dbReference type="Proteomes" id="UP000030960">
    <property type="component" value="Unassembled WGS sequence"/>
</dbReference>
<evidence type="ECO:0000313" key="7">
    <source>
        <dbReference type="Proteomes" id="UP000030960"/>
    </source>
</evidence>